<evidence type="ECO:0000313" key="1">
    <source>
        <dbReference type="EMBL" id="PWS25925.1"/>
    </source>
</evidence>
<comment type="caution">
    <text evidence="1">The sequence shown here is derived from an EMBL/GenBank/DDBJ whole genome shotgun (WGS) entry which is preliminary data.</text>
</comment>
<dbReference type="AlphaFoldDB" id="A0A317EHN7"/>
<keyword evidence="2" id="KW-1185">Reference proteome</keyword>
<proteinExistence type="predicted"/>
<dbReference type="Proteomes" id="UP000245379">
    <property type="component" value="Unassembled WGS sequence"/>
</dbReference>
<reference evidence="1 2" key="1">
    <citation type="submission" date="2018-05" db="EMBL/GenBank/DDBJ databases">
        <title>Pedobacter paludis sp. nov., isolated from wetland soil.</title>
        <authorList>
            <person name="Zhang Y."/>
            <person name="Wang G."/>
        </authorList>
    </citation>
    <scope>NUCLEOTIDE SEQUENCE [LARGE SCALE GENOMIC DNA]</scope>
    <source>
        <strain evidence="1 2">KCTC22721</strain>
    </source>
</reference>
<gene>
    <name evidence="1" type="ORF">DHW03_19015</name>
</gene>
<organism evidence="1 2">
    <name type="scientific">Pedobacter yonginense</name>
    <dbReference type="NCBI Taxonomy" id="651869"/>
    <lineage>
        <taxon>Bacteria</taxon>
        <taxon>Pseudomonadati</taxon>
        <taxon>Bacteroidota</taxon>
        <taxon>Sphingobacteriia</taxon>
        <taxon>Sphingobacteriales</taxon>
        <taxon>Sphingobacteriaceae</taxon>
        <taxon>Pedobacter</taxon>
    </lineage>
</organism>
<accession>A0A317EHN7</accession>
<sequence>MKTAINSMNREHNENNYAFKLGSNIKTAIPECKVQLWFYNQIDIFRNGSFSTQRSSEQKNRENKIWVYALLESLPDIDLQIERVVIVVYENNEERSQIIINPTEFDVTAFDWAIANPLNEPRRRPGNDIPLPLNHPYYSNPNYFRSKAFKKK</sequence>
<name>A0A317EHN7_9SPHI</name>
<dbReference type="EMBL" id="QGNZ01000006">
    <property type="protein sequence ID" value="PWS25925.1"/>
    <property type="molecule type" value="Genomic_DNA"/>
</dbReference>
<protein>
    <submittedName>
        <fullName evidence="1">Uncharacterized protein</fullName>
    </submittedName>
</protein>
<evidence type="ECO:0000313" key="2">
    <source>
        <dbReference type="Proteomes" id="UP000245379"/>
    </source>
</evidence>